<feature type="domain" description="Alanine racemase C-terminal" evidence="7">
    <location>
        <begin position="235"/>
        <end position="372"/>
    </location>
</feature>
<dbReference type="InterPro" id="IPR009006">
    <property type="entry name" value="Ala_racemase/Decarboxylase_C"/>
</dbReference>
<dbReference type="Pfam" id="PF01168">
    <property type="entry name" value="Ala_racemase_N"/>
    <property type="match status" value="1"/>
</dbReference>
<evidence type="ECO:0000256" key="5">
    <source>
        <dbReference type="ARBA" id="ARBA00023235"/>
    </source>
</evidence>
<comment type="pathway">
    <text evidence="6">Amino-acid biosynthesis; D-alanine biosynthesis; D-alanine from L-alanine: step 1/1.</text>
</comment>
<gene>
    <name evidence="8" type="primary">alr</name>
    <name evidence="8" type="ORF">Q4481_06765</name>
</gene>
<evidence type="ECO:0000256" key="3">
    <source>
        <dbReference type="ARBA" id="ARBA00013089"/>
    </source>
</evidence>
<evidence type="ECO:0000256" key="4">
    <source>
        <dbReference type="ARBA" id="ARBA00022898"/>
    </source>
</evidence>
<dbReference type="Gene3D" id="2.40.37.10">
    <property type="entry name" value="Lyase, Ornithine Decarboxylase, Chain A, domain 1"/>
    <property type="match status" value="1"/>
</dbReference>
<keyword evidence="4 6" id="KW-0663">Pyridoxal phosphate</keyword>
<dbReference type="Pfam" id="PF00842">
    <property type="entry name" value="Ala_racemase_C"/>
    <property type="match status" value="1"/>
</dbReference>
<dbReference type="CDD" id="cd00430">
    <property type="entry name" value="PLPDE_III_AR"/>
    <property type="match status" value="1"/>
</dbReference>
<dbReference type="SUPFAM" id="SSF51419">
    <property type="entry name" value="PLP-binding barrel"/>
    <property type="match status" value="1"/>
</dbReference>
<evidence type="ECO:0000256" key="6">
    <source>
        <dbReference type="HAMAP-Rule" id="MF_01201"/>
    </source>
</evidence>
<sequence>MTIALSDPATDFDHAGARLTIDIGAIVENWKALSARAGAARTGAAIKADAYGLSAKTIAPALARAGCLDFFVADPAEGARIRPSLPDARIFVLSGVWEGQERIILEHGLIPVIGSMEQLALFTGTTAPFALYVDTGMNRLGVTVGEAFALARNGVRPELVVSHLVCGDQPDHAMNAAQCESFQAVAAAFSGIESSLANSAGIFLGSRYHFDLTRPGISLYGGEAINGQPNPMRTVVSVEARILQVRSVKGGDVVSYGATHRCSQDGRIAIVAAGYADGWHRSLSGSGVPLRQTGLAGASVSIEGQRAPIVGRVTMDLTMIDVTDIDEKLARPGTYVELFGHGITLDEAAASAGTIGYELLTSLGRRYRRRFL</sequence>
<dbReference type="PANTHER" id="PTHR30511">
    <property type="entry name" value="ALANINE RACEMASE"/>
    <property type="match status" value="1"/>
</dbReference>
<dbReference type="HAMAP" id="MF_01201">
    <property type="entry name" value="Ala_racemase"/>
    <property type="match status" value="1"/>
</dbReference>
<comment type="similarity">
    <text evidence="6">Belongs to the alanine racemase family.</text>
</comment>
<dbReference type="Proteomes" id="UP001174932">
    <property type="component" value="Unassembled WGS sequence"/>
</dbReference>
<dbReference type="SUPFAM" id="SSF50621">
    <property type="entry name" value="Alanine racemase C-terminal domain-like"/>
    <property type="match status" value="1"/>
</dbReference>
<evidence type="ECO:0000256" key="1">
    <source>
        <dbReference type="ARBA" id="ARBA00000316"/>
    </source>
</evidence>
<evidence type="ECO:0000259" key="7">
    <source>
        <dbReference type="SMART" id="SM01005"/>
    </source>
</evidence>
<proteinExistence type="inferred from homology"/>
<keyword evidence="5 6" id="KW-0413">Isomerase</keyword>
<feature type="binding site" evidence="6">
    <location>
        <position position="139"/>
    </location>
    <ligand>
        <name>substrate</name>
    </ligand>
</feature>
<reference evidence="8" key="2">
    <citation type="submission" date="2023-07" db="EMBL/GenBank/DDBJ databases">
        <authorList>
            <person name="Shen H."/>
        </authorList>
    </citation>
    <scope>NUCLEOTIDE SEQUENCE</scope>
    <source>
        <strain evidence="8">TNR-22</strain>
    </source>
</reference>
<evidence type="ECO:0000256" key="2">
    <source>
        <dbReference type="ARBA" id="ARBA00001933"/>
    </source>
</evidence>
<dbReference type="RefSeq" id="WP_304375568.1">
    <property type="nucleotide sequence ID" value="NZ_JAUOZU010000006.1"/>
</dbReference>
<dbReference type="NCBIfam" id="TIGR00492">
    <property type="entry name" value="alr"/>
    <property type="match status" value="1"/>
</dbReference>
<dbReference type="InterPro" id="IPR029066">
    <property type="entry name" value="PLP-binding_barrel"/>
</dbReference>
<evidence type="ECO:0000313" key="8">
    <source>
        <dbReference type="EMBL" id="MDO6963652.1"/>
    </source>
</evidence>
<comment type="function">
    <text evidence="6">Catalyzes the interconversion of L-alanine and D-alanine. May also act on other amino acids.</text>
</comment>
<dbReference type="SMART" id="SM01005">
    <property type="entry name" value="Ala_racemase_C"/>
    <property type="match status" value="1"/>
</dbReference>
<name>A0ABT8YJL4_9HYPH</name>
<organism evidence="8 9">
    <name type="scientific">Rhizobium alvei</name>
    <dbReference type="NCBI Taxonomy" id="1132659"/>
    <lineage>
        <taxon>Bacteria</taxon>
        <taxon>Pseudomonadati</taxon>
        <taxon>Pseudomonadota</taxon>
        <taxon>Alphaproteobacteria</taxon>
        <taxon>Hyphomicrobiales</taxon>
        <taxon>Rhizobiaceae</taxon>
        <taxon>Rhizobium/Agrobacterium group</taxon>
        <taxon>Rhizobium</taxon>
    </lineage>
</organism>
<dbReference type="Gene3D" id="3.20.20.10">
    <property type="entry name" value="Alanine racemase"/>
    <property type="match status" value="1"/>
</dbReference>
<dbReference type="InterPro" id="IPR000821">
    <property type="entry name" value="Ala_racemase"/>
</dbReference>
<dbReference type="InterPro" id="IPR001608">
    <property type="entry name" value="Ala_racemase_N"/>
</dbReference>
<accession>A0ABT8YJL4</accession>
<comment type="caution">
    <text evidence="8">The sequence shown here is derived from an EMBL/GenBank/DDBJ whole genome shotgun (WGS) entry which is preliminary data.</text>
</comment>
<dbReference type="EC" id="5.1.1.1" evidence="3 6"/>
<dbReference type="PRINTS" id="PR00992">
    <property type="entry name" value="ALARACEMASE"/>
</dbReference>
<dbReference type="PANTHER" id="PTHR30511:SF0">
    <property type="entry name" value="ALANINE RACEMASE, CATABOLIC-RELATED"/>
    <property type="match status" value="1"/>
</dbReference>
<evidence type="ECO:0000313" key="9">
    <source>
        <dbReference type="Proteomes" id="UP001174932"/>
    </source>
</evidence>
<keyword evidence="9" id="KW-1185">Reference proteome</keyword>
<reference evidence="8" key="1">
    <citation type="journal article" date="2015" name="Int. J. Syst. Evol. Microbiol.">
        <title>Rhizobium alvei sp. nov., isolated from a freshwater river.</title>
        <authorList>
            <person name="Sheu S.Y."/>
            <person name="Huang H.W."/>
            <person name="Young C.C."/>
            <person name="Chen W.M."/>
        </authorList>
    </citation>
    <scope>NUCLEOTIDE SEQUENCE</scope>
    <source>
        <strain evidence="8">TNR-22</strain>
    </source>
</reference>
<dbReference type="GO" id="GO:0008784">
    <property type="term" value="F:alanine racemase activity"/>
    <property type="evidence" value="ECO:0007669"/>
    <property type="project" value="UniProtKB-EC"/>
</dbReference>
<dbReference type="EMBL" id="JAUOZU010000006">
    <property type="protein sequence ID" value="MDO6963652.1"/>
    <property type="molecule type" value="Genomic_DNA"/>
</dbReference>
<comment type="catalytic activity">
    <reaction evidence="1 6">
        <text>L-alanine = D-alanine</text>
        <dbReference type="Rhea" id="RHEA:20249"/>
        <dbReference type="ChEBI" id="CHEBI:57416"/>
        <dbReference type="ChEBI" id="CHEBI:57972"/>
        <dbReference type="EC" id="5.1.1.1"/>
    </reaction>
</comment>
<protein>
    <recommendedName>
        <fullName evidence="3 6">Alanine racemase</fullName>
        <ecNumber evidence="3 6">5.1.1.1</ecNumber>
    </recommendedName>
</protein>
<feature type="active site" description="Proton acceptor; specific for D-alanine" evidence="6">
    <location>
        <position position="47"/>
    </location>
</feature>
<feature type="modified residue" description="N6-(pyridoxal phosphate)lysine" evidence="6">
    <location>
        <position position="47"/>
    </location>
</feature>
<feature type="binding site" evidence="6">
    <location>
        <position position="315"/>
    </location>
    <ligand>
        <name>substrate</name>
    </ligand>
</feature>
<comment type="cofactor">
    <cofactor evidence="2 6">
        <name>pyridoxal 5'-phosphate</name>
        <dbReference type="ChEBI" id="CHEBI:597326"/>
    </cofactor>
</comment>
<dbReference type="InterPro" id="IPR011079">
    <property type="entry name" value="Ala_racemase_C"/>
</dbReference>
<feature type="active site" description="Proton acceptor; specific for L-alanine" evidence="6">
    <location>
        <position position="256"/>
    </location>
</feature>